<name>A0A8T2UM38_CERRI</name>
<keyword evidence="2" id="KW-1185">Reference proteome</keyword>
<reference evidence="1" key="1">
    <citation type="submission" date="2021-08" db="EMBL/GenBank/DDBJ databases">
        <title>WGS assembly of Ceratopteris richardii.</title>
        <authorList>
            <person name="Marchant D.B."/>
            <person name="Chen G."/>
            <person name="Jenkins J."/>
            <person name="Shu S."/>
            <person name="Leebens-Mack J."/>
            <person name="Grimwood J."/>
            <person name="Schmutz J."/>
            <person name="Soltis P."/>
            <person name="Soltis D."/>
            <person name="Chen Z.-H."/>
        </authorList>
    </citation>
    <scope>NUCLEOTIDE SEQUENCE</scope>
    <source>
        <strain evidence="1">Whitten #5841</strain>
        <tissue evidence="1">Leaf</tissue>
    </source>
</reference>
<proteinExistence type="predicted"/>
<dbReference type="AlphaFoldDB" id="A0A8T2UM38"/>
<dbReference type="EMBL" id="CM035411">
    <property type="protein sequence ID" value="KAH7434575.1"/>
    <property type="molecule type" value="Genomic_DNA"/>
</dbReference>
<organism evidence="1 2">
    <name type="scientific">Ceratopteris richardii</name>
    <name type="common">Triangle waterfern</name>
    <dbReference type="NCBI Taxonomy" id="49495"/>
    <lineage>
        <taxon>Eukaryota</taxon>
        <taxon>Viridiplantae</taxon>
        <taxon>Streptophyta</taxon>
        <taxon>Embryophyta</taxon>
        <taxon>Tracheophyta</taxon>
        <taxon>Polypodiopsida</taxon>
        <taxon>Polypodiidae</taxon>
        <taxon>Polypodiales</taxon>
        <taxon>Pteridineae</taxon>
        <taxon>Pteridaceae</taxon>
        <taxon>Parkerioideae</taxon>
        <taxon>Ceratopteris</taxon>
    </lineage>
</organism>
<dbReference type="OrthoDB" id="5855668at2759"/>
<evidence type="ECO:0000313" key="1">
    <source>
        <dbReference type="EMBL" id="KAH7434575.1"/>
    </source>
</evidence>
<sequence>MAACQSIPDKFNNIYEVKNALNNAGLESANSIIGIDFTKSNEWTGGSLMQARGIIGETYIGLWRRQIDANNRPRW</sequence>
<gene>
    <name evidence="1" type="ORF">KP509_06G023800</name>
</gene>
<protein>
    <submittedName>
        <fullName evidence="1">Uncharacterized protein</fullName>
    </submittedName>
</protein>
<accession>A0A8T2UM38</accession>
<evidence type="ECO:0000313" key="2">
    <source>
        <dbReference type="Proteomes" id="UP000825935"/>
    </source>
</evidence>
<comment type="caution">
    <text evidence="1">The sequence shown here is derived from an EMBL/GenBank/DDBJ whole genome shotgun (WGS) entry which is preliminary data.</text>
</comment>
<dbReference type="Proteomes" id="UP000825935">
    <property type="component" value="Chromosome 6"/>
</dbReference>